<evidence type="ECO:0000313" key="3">
    <source>
        <dbReference type="Proteomes" id="UP001648503"/>
    </source>
</evidence>
<dbReference type="EMBL" id="JAFCIX010000378">
    <property type="protein sequence ID" value="KAH6592549.1"/>
    <property type="molecule type" value="Genomic_DNA"/>
</dbReference>
<sequence>MSIPNQRAKPPAHGSTRSSTVHRFPTRPSNNNGIKVDAATKTNGVLSSVVPGSIAMQPTESVKSNPAAMELPISHKAILDIQKFAPAPSQTLYQLVVLPKSTLPLSANVESTAYHKWGSSPSVGMSSLTALEHSKNKDIALAATSAPCYGRVVLRDWPRRRMSQSWSRNGMLNPSEKVLSYKEFLDGDLKDELIHIFGQEQYQNIVQTVQGLANTDSK</sequence>
<evidence type="ECO:0000256" key="1">
    <source>
        <dbReference type="SAM" id="MobiDB-lite"/>
    </source>
</evidence>
<keyword evidence="3" id="KW-1185">Reference proteome</keyword>
<feature type="compositionally biased region" description="Polar residues" evidence="1">
    <location>
        <begin position="15"/>
        <end position="33"/>
    </location>
</feature>
<protein>
    <submittedName>
        <fullName evidence="2">Uncharacterized protein</fullName>
    </submittedName>
</protein>
<evidence type="ECO:0000313" key="2">
    <source>
        <dbReference type="EMBL" id="KAH6592549.1"/>
    </source>
</evidence>
<proteinExistence type="predicted"/>
<comment type="caution">
    <text evidence="2">The sequence shown here is derived from an EMBL/GenBank/DDBJ whole genome shotgun (WGS) entry which is preliminary data.</text>
</comment>
<accession>A0ABQ8F5D5</accession>
<gene>
    <name evidence="2" type="ORF">BASA50_007999</name>
</gene>
<feature type="region of interest" description="Disordered" evidence="1">
    <location>
        <begin position="1"/>
        <end position="37"/>
    </location>
</feature>
<dbReference type="Proteomes" id="UP001648503">
    <property type="component" value="Unassembled WGS sequence"/>
</dbReference>
<organism evidence="2 3">
    <name type="scientific">Batrachochytrium salamandrivorans</name>
    <dbReference type="NCBI Taxonomy" id="1357716"/>
    <lineage>
        <taxon>Eukaryota</taxon>
        <taxon>Fungi</taxon>
        <taxon>Fungi incertae sedis</taxon>
        <taxon>Chytridiomycota</taxon>
        <taxon>Chytridiomycota incertae sedis</taxon>
        <taxon>Chytridiomycetes</taxon>
        <taxon>Rhizophydiales</taxon>
        <taxon>Rhizophydiales incertae sedis</taxon>
        <taxon>Batrachochytrium</taxon>
    </lineage>
</organism>
<reference evidence="2 3" key="1">
    <citation type="submission" date="2021-02" db="EMBL/GenBank/DDBJ databases">
        <title>Variation within the Batrachochytrium salamandrivorans European outbreak.</title>
        <authorList>
            <person name="Kelly M."/>
            <person name="Pasmans F."/>
            <person name="Shea T.P."/>
            <person name="Munoz J.F."/>
            <person name="Carranza S."/>
            <person name="Cuomo C.A."/>
            <person name="Martel A."/>
        </authorList>
    </citation>
    <scope>NUCLEOTIDE SEQUENCE [LARGE SCALE GENOMIC DNA]</scope>
    <source>
        <strain evidence="2 3">AMFP18/2</strain>
    </source>
</reference>
<name>A0ABQ8F5D5_9FUNG</name>